<dbReference type="AlphaFoldDB" id="A0A0K1PND6"/>
<evidence type="ECO:0008006" key="4">
    <source>
        <dbReference type="Google" id="ProtNLM"/>
    </source>
</evidence>
<evidence type="ECO:0000256" key="1">
    <source>
        <dbReference type="SAM" id="MobiDB-lite"/>
    </source>
</evidence>
<reference evidence="2 3" key="1">
    <citation type="submission" date="2015-08" db="EMBL/GenBank/DDBJ databases">
        <authorList>
            <person name="Babu N.S."/>
            <person name="Beckwith C.J."/>
            <person name="Beseler K.G."/>
            <person name="Brison A."/>
            <person name="Carone J.V."/>
            <person name="Caskin T.P."/>
            <person name="Diamond M."/>
            <person name="Durham M.E."/>
            <person name="Foxe J.M."/>
            <person name="Go M."/>
            <person name="Henderson B.A."/>
            <person name="Jones I.B."/>
            <person name="McGettigan J.A."/>
            <person name="Micheletti S.J."/>
            <person name="Nasrallah M.E."/>
            <person name="Ortiz D."/>
            <person name="Piller C.R."/>
            <person name="Privatt S.R."/>
            <person name="Schneider S.L."/>
            <person name="Sharp S."/>
            <person name="Smith T.C."/>
            <person name="Stanton J.D."/>
            <person name="Ullery H.E."/>
            <person name="Wilson R.J."/>
            <person name="Serrano M.G."/>
            <person name="Buck G."/>
            <person name="Lee V."/>
            <person name="Wang Y."/>
            <person name="Carvalho R."/>
            <person name="Voegtly L."/>
            <person name="Shi R."/>
            <person name="Duckworth R."/>
            <person name="Johnson A."/>
            <person name="Loviza R."/>
            <person name="Walstead R."/>
            <person name="Shah Z."/>
            <person name="Kiflezghi M."/>
            <person name="Wade K."/>
            <person name="Ball S.L."/>
            <person name="Bradley K.W."/>
            <person name="Asai D.J."/>
            <person name="Bowman C.A."/>
            <person name="Russell D.A."/>
            <person name="Pope W.H."/>
            <person name="Jacobs-Sera D."/>
            <person name="Hendrix R.W."/>
            <person name="Hatfull G.F."/>
        </authorList>
    </citation>
    <scope>NUCLEOTIDE SEQUENCE [LARGE SCALE GENOMIC DNA]</scope>
    <source>
        <strain evidence="2 3">DSM 27648</strain>
    </source>
</reference>
<evidence type="ECO:0000313" key="3">
    <source>
        <dbReference type="Proteomes" id="UP000064967"/>
    </source>
</evidence>
<protein>
    <recommendedName>
        <fullName evidence="4">BNR repeat domain protein</fullName>
    </recommendedName>
</protein>
<keyword evidence="3" id="KW-1185">Reference proteome</keyword>
<dbReference type="KEGG" id="llu:AKJ09_01570"/>
<proteinExistence type="predicted"/>
<dbReference type="EMBL" id="CP012333">
    <property type="protein sequence ID" value="AKU94906.1"/>
    <property type="molecule type" value="Genomic_DNA"/>
</dbReference>
<gene>
    <name evidence="2" type="ORF">AKJ09_01570</name>
</gene>
<dbReference type="SUPFAM" id="SSF50985">
    <property type="entry name" value="RCC1/BLIP-II"/>
    <property type="match status" value="1"/>
</dbReference>
<dbReference type="InterPro" id="IPR000408">
    <property type="entry name" value="Reg_chr_condens"/>
</dbReference>
<dbReference type="STRING" id="1391654.AKJ09_01570"/>
<organism evidence="2 3">
    <name type="scientific">Labilithrix luteola</name>
    <dbReference type="NCBI Taxonomy" id="1391654"/>
    <lineage>
        <taxon>Bacteria</taxon>
        <taxon>Pseudomonadati</taxon>
        <taxon>Myxococcota</taxon>
        <taxon>Polyangia</taxon>
        <taxon>Polyangiales</taxon>
        <taxon>Labilitrichaceae</taxon>
        <taxon>Labilithrix</taxon>
    </lineage>
</organism>
<dbReference type="GO" id="GO:0005737">
    <property type="term" value="C:cytoplasm"/>
    <property type="evidence" value="ECO:0007669"/>
    <property type="project" value="TreeGrafter"/>
</dbReference>
<dbReference type="PRINTS" id="PR00633">
    <property type="entry name" value="RCCNDNSATION"/>
</dbReference>
<name>A0A0K1PND6_9BACT</name>
<dbReference type="Proteomes" id="UP000064967">
    <property type="component" value="Chromosome"/>
</dbReference>
<accession>A0A0K1PND6</accession>
<dbReference type="PANTHER" id="PTHR45982:SF1">
    <property type="entry name" value="REGULATOR OF CHROMOSOME CONDENSATION"/>
    <property type="match status" value="1"/>
</dbReference>
<dbReference type="InterPro" id="IPR051553">
    <property type="entry name" value="Ran_GTPase-activating"/>
</dbReference>
<dbReference type="PANTHER" id="PTHR45982">
    <property type="entry name" value="REGULATOR OF CHROMOSOME CONDENSATION"/>
    <property type="match status" value="1"/>
</dbReference>
<dbReference type="InterPro" id="IPR009091">
    <property type="entry name" value="RCC1/BLIP-II"/>
</dbReference>
<dbReference type="Gene3D" id="2.130.10.30">
    <property type="entry name" value="Regulator of chromosome condensation 1/beta-lactamase-inhibitor protein II"/>
    <property type="match status" value="2"/>
</dbReference>
<dbReference type="GO" id="GO:0005085">
    <property type="term" value="F:guanyl-nucleotide exchange factor activity"/>
    <property type="evidence" value="ECO:0007669"/>
    <property type="project" value="TreeGrafter"/>
</dbReference>
<feature type="region of interest" description="Disordered" evidence="1">
    <location>
        <begin position="21"/>
        <end position="60"/>
    </location>
</feature>
<sequence length="454" mass="46135">MFVSAALASFAMAAVACSDDDDRKTFETGGVDSGTDARQPTPPAEAGPVESGTDAGNDFDAADEPVVCDVEPCAVDIAAGQNHFCVLMSDKTARCWGDDSLGQLGAGMPAPDPEPDAGPVRVVQGLTNVTQISAGGTTTCGRLVDGTVECWGGNDVGQLGLTADPPTSDWNPHPTAAAVAVSGALRVDVGVHSACAIVTSGDVLCWGANDQAQLARSVEATIGGPAKIDALSGKTVQTGAGTNTSFAVHQDGTISSWGATTGTSGTIAGRLASVSPDLLPGALLLDGVTSFAVSPWRVDSPWPAPDRGLAHACAVAEGRLYCWGDSMLGAMGFGVPFAFVRPTLVPIQGEARPQRAAVSMEISCVRMSDGTVQCAGDDSHGQLGRGADAGLFSDFFTPAKAFDGHALRVAVSDETVCVVVRGGKVMCWGGNAYGELALGSIDDSPHPTPTLVQF</sequence>
<evidence type="ECO:0000313" key="2">
    <source>
        <dbReference type="EMBL" id="AKU94906.1"/>
    </source>
</evidence>
<dbReference type="Pfam" id="PF13540">
    <property type="entry name" value="RCC1_2"/>
    <property type="match status" value="3"/>
</dbReference>
<dbReference type="PROSITE" id="PS50012">
    <property type="entry name" value="RCC1_3"/>
    <property type="match status" value="4"/>
</dbReference>